<reference evidence="2 3" key="1">
    <citation type="journal article" date="2016" name="Nat. Commun.">
        <title>Thousands of microbial genomes shed light on interconnected biogeochemical processes in an aquifer system.</title>
        <authorList>
            <person name="Anantharaman K."/>
            <person name="Brown C.T."/>
            <person name="Hug L.A."/>
            <person name="Sharon I."/>
            <person name="Castelle C.J."/>
            <person name="Probst A.J."/>
            <person name="Thomas B.C."/>
            <person name="Singh A."/>
            <person name="Wilkins M.J."/>
            <person name="Karaoz U."/>
            <person name="Brodie E.L."/>
            <person name="Williams K.H."/>
            <person name="Hubbard S.S."/>
            <person name="Banfield J.F."/>
        </authorList>
    </citation>
    <scope>NUCLEOTIDE SEQUENCE [LARGE SCALE GENOMIC DNA]</scope>
</reference>
<dbReference type="Proteomes" id="UP000176511">
    <property type="component" value="Unassembled WGS sequence"/>
</dbReference>
<feature type="transmembrane region" description="Helical" evidence="1">
    <location>
        <begin position="24"/>
        <end position="57"/>
    </location>
</feature>
<keyword evidence="1" id="KW-1133">Transmembrane helix</keyword>
<evidence type="ECO:0000313" key="3">
    <source>
        <dbReference type="Proteomes" id="UP000176511"/>
    </source>
</evidence>
<protein>
    <recommendedName>
        <fullName evidence="4">DUF5673 domain-containing protein</fullName>
    </recommendedName>
</protein>
<comment type="caution">
    <text evidence="2">The sequence shown here is derived from an EMBL/GenBank/DDBJ whole genome shotgun (WGS) entry which is preliminary data.</text>
</comment>
<keyword evidence="1" id="KW-0472">Membrane</keyword>
<evidence type="ECO:0008006" key="4">
    <source>
        <dbReference type="Google" id="ProtNLM"/>
    </source>
</evidence>
<sequence length="157" mass="17881">MSERLARIEWDALPHFPHERGDDWYWVLGIIGVSSAIAAFILSNVLFGILIILGILVISIYTGLEVHEPIPFSISQAGIQVGDTTYPYAKLTSFFIDREHRHGPHLLISKPDGIDNILIIPIPEDYLDEIDETLSYYLPEEHLEEPLQNRIMELFGL</sequence>
<organism evidence="2 3">
    <name type="scientific">Candidatus Kaiserbacteria bacterium RIFCSPHIGHO2_02_FULL_49_34</name>
    <dbReference type="NCBI Taxonomy" id="1798491"/>
    <lineage>
        <taxon>Bacteria</taxon>
        <taxon>Candidatus Kaiseribacteriota</taxon>
    </lineage>
</organism>
<dbReference type="STRING" id="1798491.A3C87_00520"/>
<evidence type="ECO:0000313" key="2">
    <source>
        <dbReference type="EMBL" id="OGG61868.1"/>
    </source>
</evidence>
<name>A0A1F6DKB6_9BACT</name>
<keyword evidence="1" id="KW-0812">Transmembrane</keyword>
<proteinExistence type="predicted"/>
<dbReference type="EMBL" id="MFLE01000014">
    <property type="protein sequence ID" value="OGG61868.1"/>
    <property type="molecule type" value="Genomic_DNA"/>
</dbReference>
<gene>
    <name evidence="2" type="ORF">A3C87_00520</name>
</gene>
<accession>A0A1F6DKB6</accession>
<evidence type="ECO:0000256" key="1">
    <source>
        <dbReference type="SAM" id="Phobius"/>
    </source>
</evidence>
<dbReference type="AlphaFoldDB" id="A0A1F6DKB6"/>